<protein>
    <submittedName>
        <fullName evidence="3">Superoxide dismutase [Cu-Zn]</fullName>
    </submittedName>
</protein>
<dbReference type="Proteomes" id="UP000299084">
    <property type="component" value="Unassembled WGS sequence"/>
</dbReference>
<reference evidence="3 4" key="1">
    <citation type="journal article" date="2019" name="Mol. Ecol. Resour.">
        <title>Improving Illumina assemblies with Hi-C and long reads: an example with the North African dromedary.</title>
        <authorList>
            <person name="Elbers J.P."/>
            <person name="Rogers M.F."/>
            <person name="Perelman P.L."/>
            <person name="Proskuryakova A.A."/>
            <person name="Serdyukova N.A."/>
            <person name="Johnson W.E."/>
            <person name="Horin P."/>
            <person name="Corander J."/>
            <person name="Murphy D."/>
            <person name="Burger P.A."/>
        </authorList>
    </citation>
    <scope>NUCLEOTIDE SEQUENCE [LARGE SCALE GENOMIC DNA]</scope>
    <source>
        <strain evidence="3">Drom800</strain>
        <tissue evidence="3">Blood</tissue>
    </source>
</reference>
<proteinExistence type="predicted"/>
<dbReference type="AlphaFoldDB" id="A0A5N4DDQ3"/>
<dbReference type="InterPro" id="IPR036423">
    <property type="entry name" value="SOD-like_Cu/Zn_dom_sf"/>
</dbReference>
<name>A0A5N4DDQ3_CAMDR</name>
<evidence type="ECO:0000313" key="4">
    <source>
        <dbReference type="Proteomes" id="UP000299084"/>
    </source>
</evidence>
<dbReference type="InterPro" id="IPR024134">
    <property type="entry name" value="SOD_Cu/Zn_/chaperone"/>
</dbReference>
<dbReference type="STRING" id="9838.ENSCDRP00005018331"/>
<comment type="caution">
    <text evidence="3">The sequence shown here is derived from an EMBL/GenBank/DDBJ whole genome shotgun (WGS) entry which is preliminary data.</text>
</comment>
<dbReference type="GO" id="GO:0005507">
    <property type="term" value="F:copper ion binding"/>
    <property type="evidence" value="ECO:0007669"/>
    <property type="project" value="InterPro"/>
</dbReference>
<dbReference type="Pfam" id="PF00080">
    <property type="entry name" value="Sod_Cu"/>
    <property type="match status" value="1"/>
</dbReference>
<organism evidence="3 4">
    <name type="scientific">Camelus dromedarius</name>
    <name type="common">Dromedary</name>
    <name type="synonym">Arabian camel</name>
    <dbReference type="NCBI Taxonomy" id="9838"/>
    <lineage>
        <taxon>Eukaryota</taxon>
        <taxon>Metazoa</taxon>
        <taxon>Chordata</taxon>
        <taxon>Craniata</taxon>
        <taxon>Vertebrata</taxon>
        <taxon>Euteleostomi</taxon>
        <taxon>Mammalia</taxon>
        <taxon>Eutheria</taxon>
        <taxon>Laurasiatheria</taxon>
        <taxon>Artiodactyla</taxon>
        <taxon>Tylopoda</taxon>
        <taxon>Camelidae</taxon>
        <taxon>Camelus</taxon>
    </lineage>
</organism>
<sequence length="149" mass="16505">EALKERDESPSPCPHIQTVSHEKSEAIRKVQERRVGDLGNVTASKDGVAIMPIEDSLISLSGDHSVIGHTMEVHGTPDDLAKGGKEESTKTGNTGSCLPCSELHQMAEVEMKMQLLDVLIVEIQSRFIEFCHQSLTLSWIKYFKMKCLV</sequence>
<dbReference type="GO" id="GO:0006801">
    <property type="term" value="P:superoxide metabolic process"/>
    <property type="evidence" value="ECO:0007669"/>
    <property type="project" value="InterPro"/>
</dbReference>
<feature type="domain" description="Superoxide dismutase copper/zinc binding" evidence="2">
    <location>
        <begin position="15"/>
        <end position="100"/>
    </location>
</feature>
<evidence type="ECO:0000256" key="1">
    <source>
        <dbReference type="SAM" id="MobiDB-lite"/>
    </source>
</evidence>
<dbReference type="PRINTS" id="PR00068">
    <property type="entry name" value="CUZNDISMTASE"/>
</dbReference>
<gene>
    <name evidence="3" type="ORF">Cadr_000014138</name>
</gene>
<dbReference type="SUPFAM" id="SSF49329">
    <property type="entry name" value="Cu,Zn superoxide dismutase-like"/>
    <property type="match status" value="1"/>
</dbReference>
<dbReference type="EMBL" id="JWIN03000013">
    <property type="protein sequence ID" value="KAB1269196.1"/>
    <property type="molecule type" value="Genomic_DNA"/>
</dbReference>
<dbReference type="Gene3D" id="2.60.40.200">
    <property type="entry name" value="Superoxide dismutase, copper/zinc binding domain"/>
    <property type="match status" value="1"/>
</dbReference>
<dbReference type="PANTHER" id="PTHR10003">
    <property type="entry name" value="SUPEROXIDE DISMUTASE CU-ZN -RELATED"/>
    <property type="match status" value="1"/>
</dbReference>
<feature type="region of interest" description="Disordered" evidence="1">
    <location>
        <begin position="1"/>
        <end position="24"/>
    </location>
</feature>
<accession>A0A5N4DDQ3</accession>
<feature type="non-terminal residue" evidence="3">
    <location>
        <position position="1"/>
    </location>
</feature>
<evidence type="ECO:0000313" key="3">
    <source>
        <dbReference type="EMBL" id="KAB1269196.1"/>
    </source>
</evidence>
<keyword evidence="4" id="KW-1185">Reference proteome</keyword>
<evidence type="ECO:0000259" key="2">
    <source>
        <dbReference type="Pfam" id="PF00080"/>
    </source>
</evidence>
<dbReference type="InterPro" id="IPR001424">
    <property type="entry name" value="SOD_Cu_Zn_dom"/>
</dbReference>